<feature type="transmembrane region" description="Helical" evidence="1">
    <location>
        <begin position="62"/>
        <end position="86"/>
    </location>
</feature>
<dbReference type="EMBL" id="PTIY01000005">
    <property type="protein sequence ID" value="PPK72149.1"/>
    <property type="molecule type" value="Genomic_DNA"/>
</dbReference>
<feature type="transmembrane region" description="Helical" evidence="1">
    <location>
        <begin position="106"/>
        <end position="123"/>
    </location>
</feature>
<gene>
    <name evidence="2" type="ORF">B0F88_105261</name>
</gene>
<reference evidence="2 3" key="1">
    <citation type="submission" date="2018-02" db="EMBL/GenBank/DDBJ databases">
        <title>Subsurface microbial communities from deep shales in Ohio and West Virginia, USA.</title>
        <authorList>
            <person name="Wrighton K."/>
        </authorList>
    </citation>
    <scope>NUCLEOTIDE SEQUENCE [LARGE SCALE GENOMIC DNA]</scope>
    <source>
        <strain evidence="2 3">OWC-G53F</strain>
    </source>
</reference>
<keyword evidence="1" id="KW-0812">Transmembrane</keyword>
<evidence type="ECO:0000313" key="2">
    <source>
        <dbReference type="EMBL" id="PPK72149.1"/>
    </source>
</evidence>
<accession>A0A2S6H3S8</accession>
<dbReference type="AlphaFoldDB" id="A0A2S6H3S8"/>
<sequence length="157" mass="18036">MRLRGVLFRNAGALRTELPRGAWELYNCDLAGSQAPAWEPSRGSSGFPSSSPRPYRLNQPRLSGIITCAGIAPILRLIGIAAFHGILMNVIQLLMHNRLGFDDLRMITFFPYLMRSFLFMSTLEERRQFQQLNRAALFQMRADLLRRIRFKSLYIMA</sequence>
<evidence type="ECO:0000256" key="1">
    <source>
        <dbReference type="SAM" id="Phobius"/>
    </source>
</evidence>
<dbReference type="Proteomes" id="UP000238071">
    <property type="component" value="Unassembled WGS sequence"/>
</dbReference>
<proteinExistence type="predicted"/>
<comment type="caution">
    <text evidence="2">The sequence shown here is derived from an EMBL/GenBank/DDBJ whole genome shotgun (WGS) entry which is preliminary data.</text>
</comment>
<name>A0A2S6H3S8_9GAMM</name>
<keyword evidence="1" id="KW-0472">Membrane</keyword>
<keyword evidence="1" id="KW-1133">Transmembrane helix</keyword>
<organism evidence="2 3">
    <name type="scientific">Methylobacter tundripaludum</name>
    <dbReference type="NCBI Taxonomy" id="173365"/>
    <lineage>
        <taxon>Bacteria</taxon>
        <taxon>Pseudomonadati</taxon>
        <taxon>Pseudomonadota</taxon>
        <taxon>Gammaproteobacteria</taxon>
        <taxon>Methylococcales</taxon>
        <taxon>Methylococcaceae</taxon>
        <taxon>Methylobacter</taxon>
    </lineage>
</organism>
<protein>
    <submittedName>
        <fullName evidence="2">Uncharacterized protein</fullName>
    </submittedName>
</protein>
<keyword evidence="3" id="KW-1185">Reference proteome</keyword>
<evidence type="ECO:0000313" key="3">
    <source>
        <dbReference type="Proteomes" id="UP000238071"/>
    </source>
</evidence>